<dbReference type="Proteomes" id="UP000324222">
    <property type="component" value="Unassembled WGS sequence"/>
</dbReference>
<name>A0A5B7K588_PORTR</name>
<gene>
    <name evidence="1" type="ORF">E2C01_099981</name>
</gene>
<accession>A0A5B7K588</accession>
<protein>
    <submittedName>
        <fullName evidence="1">Uncharacterized protein</fullName>
    </submittedName>
</protein>
<dbReference type="EMBL" id="VSRR010140397">
    <property type="protein sequence ID" value="MPD04301.1"/>
    <property type="molecule type" value="Genomic_DNA"/>
</dbReference>
<comment type="caution">
    <text evidence="1">The sequence shown here is derived from an EMBL/GenBank/DDBJ whole genome shotgun (WGS) entry which is preliminary data.</text>
</comment>
<organism evidence="1 2">
    <name type="scientific">Portunus trituberculatus</name>
    <name type="common">Swimming crab</name>
    <name type="synonym">Neptunus trituberculatus</name>
    <dbReference type="NCBI Taxonomy" id="210409"/>
    <lineage>
        <taxon>Eukaryota</taxon>
        <taxon>Metazoa</taxon>
        <taxon>Ecdysozoa</taxon>
        <taxon>Arthropoda</taxon>
        <taxon>Crustacea</taxon>
        <taxon>Multicrustacea</taxon>
        <taxon>Malacostraca</taxon>
        <taxon>Eumalacostraca</taxon>
        <taxon>Eucarida</taxon>
        <taxon>Decapoda</taxon>
        <taxon>Pleocyemata</taxon>
        <taxon>Brachyura</taxon>
        <taxon>Eubrachyura</taxon>
        <taxon>Portunoidea</taxon>
        <taxon>Portunidae</taxon>
        <taxon>Portuninae</taxon>
        <taxon>Portunus</taxon>
    </lineage>
</organism>
<evidence type="ECO:0000313" key="2">
    <source>
        <dbReference type="Proteomes" id="UP000324222"/>
    </source>
</evidence>
<sequence>MLIGRDVTASWRRFGAIIVEGGGGGGSGQGGIRRESVMAASDSVFGTTQAPYRHCPYRRTCRRLALSIRGGRMPYIVLASHDWEDGVMAWWRGVTVALGSVAWQQRGPKQHMVTD</sequence>
<evidence type="ECO:0000313" key="1">
    <source>
        <dbReference type="EMBL" id="MPD04301.1"/>
    </source>
</evidence>
<reference evidence="1 2" key="1">
    <citation type="submission" date="2019-05" db="EMBL/GenBank/DDBJ databases">
        <title>Another draft genome of Portunus trituberculatus and its Hox gene families provides insights of decapod evolution.</title>
        <authorList>
            <person name="Jeong J.-H."/>
            <person name="Song I."/>
            <person name="Kim S."/>
            <person name="Choi T."/>
            <person name="Kim D."/>
            <person name="Ryu S."/>
            <person name="Kim W."/>
        </authorList>
    </citation>
    <scope>NUCLEOTIDE SEQUENCE [LARGE SCALE GENOMIC DNA]</scope>
    <source>
        <tissue evidence="1">Muscle</tissue>
    </source>
</reference>
<proteinExistence type="predicted"/>
<dbReference type="AlphaFoldDB" id="A0A5B7K588"/>
<keyword evidence="2" id="KW-1185">Reference proteome</keyword>